<dbReference type="GO" id="GO:0003700">
    <property type="term" value="F:DNA-binding transcription factor activity"/>
    <property type="evidence" value="ECO:0007669"/>
    <property type="project" value="InterPro"/>
</dbReference>
<keyword evidence="2" id="KW-0238">DNA-binding</keyword>
<dbReference type="CDD" id="cd01104">
    <property type="entry name" value="HTH_MlrA-CarA"/>
    <property type="match status" value="1"/>
</dbReference>
<evidence type="ECO:0000259" key="4">
    <source>
        <dbReference type="PROSITE" id="PS50937"/>
    </source>
</evidence>
<dbReference type="PANTHER" id="PTHR30204:SF67">
    <property type="entry name" value="HTH-TYPE TRANSCRIPTIONAL REGULATOR MLRA-RELATED"/>
    <property type="match status" value="1"/>
</dbReference>
<evidence type="ECO:0000256" key="1">
    <source>
        <dbReference type="ARBA" id="ARBA00023015"/>
    </source>
</evidence>
<dbReference type="Gene3D" id="1.10.1660.10">
    <property type="match status" value="1"/>
</dbReference>
<accession>A0A2S7VL07</accession>
<evidence type="ECO:0000256" key="3">
    <source>
        <dbReference type="ARBA" id="ARBA00023163"/>
    </source>
</evidence>
<dbReference type="PROSITE" id="PS00552">
    <property type="entry name" value="HTH_MERR_1"/>
    <property type="match status" value="1"/>
</dbReference>
<dbReference type="InterPro" id="IPR000551">
    <property type="entry name" value="MerR-type_HTH_dom"/>
</dbReference>
<feature type="domain" description="HTH merR-type" evidence="4">
    <location>
        <begin position="7"/>
        <end position="76"/>
    </location>
</feature>
<dbReference type="RefSeq" id="WP_105062259.1">
    <property type="nucleotide sequence ID" value="NZ_MSCJ01000003.1"/>
</dbReference>
<dbReference type="GO" id="GO:0003677">
    <property type="term" value="F:DNA binding"/>
    <property type="evidence" value="ECO:0007669"/>
    <property type="project" value="UniProtKB-KW"/>
</dbReference>
<sequence length="263" mass="29907">MNVEIKLYSISEVSEATGVNSVTLRAWQRRYGLLVPQRTPKGHRLYTDSDIAKIHEILTWLAKGVSIGKVKPLLEGTAEHHELNVEKIEMVDETICLIEQGKAQQIEKRVREALKLYPFNVLEEQFLKPIEQHITRSDNPLKTLQKSVWNSALTQCFITVLAKVNSDKNPRSLVLSFSSSDNHFVWQQALKLAYEGYYAIVLSDLLGKVTGLSAFITEHDINHVYIVGENKLDNKQLADIEIIEKESNVQVSFIGSIKMIHKQ</sequence>
<dbReference type="SMART" id="SM00422">
    <property type="entry name" value="HTH_MERR"/>
    <property type="match status" value="1"/>
</dbReference>
<dbReference type="Pfam" id="PF13411">
    <property type="entry name" value="MerR_1"/>
    <property type="match status" value="1"/>
</dbReference>
<protein>
    <submittedName>
        <fullName evidence="5">Helix-turn-helix-type transcriptional regulator</fullName>
    </submittedName>
</protein>
<name>A0A2S7VL07_PHOAN</name>
<evidence type="ECO:0000256" key="2">
    <source>
        <dbReference type="ARBA" id="ARBA00023125"/>
    </source>
</evidence>
<dbReference type="Proteomes" id="UP000238730">
    <property type="component" value="Unassembled WGS sequence"/>
</dbReference>
<dbReference type="SUPFAM" id="SSF46955">
    <property type="entry name" value="Putative DNA-binding domain"/>
    <property type="match status" value="1"/>
</dbReference>
<keyword evidence="1" id="KW-0805">Transcription regulation</keyword>
<comment type="caution">
    <text evidence="5">The sequence shown here is derived from an EMBL/GenBank/DDBJ whole genome shotgun (WGS) entry which is preliminary data.</text>
</comment>
<evidence type="ECO:0000313" key="5">
    <source>
        <dbReference type="EMBL" id="PQJ62452.1"/>
    </source>
</evidence>
<dbReference type="OrthoDB" id="9800334at2"/>
<gene>
    <name evidence="5" type="ORF">BTO08_19675</name>
</gene>
<dbReference type="PROSITE" id="PS50937">
    <property type="entry name" value="HTH_MERR_2"/>
    <property type="match status" value="1"/>
</dbReference>
<dbReference type="EMBL" id="MSCJ01000003">
    <property type="protein sequence ID" value="PQJ62452.1"/>
    <property type="molecule type" value="Genomic_DNA"/>
</dbReference>
<dbReference type="AlphaFoldDB" id="A0A2S7VL07"/>
<organism evidence="5 6">
    <name type="scientific">Photobacterium angustum</name>
    <dbReference type="NCBI Taxonomy" id="661"/>
    <lineage>
        <taxon>Bacteria</taxon>
        <taxon>Pseudomonadati</taxon>
        <taxon>Pseudomonadota</taxon>
        <taxon>Gammaproteobacteria</taxon>
        <taxon>Vibrionales</taxon>
        <taxon>Vibrionaceae</taxon>
        <taxon>Photobacterium</taxon>
    </lineage>
</organism>
<evidence type="ECO:0000313" key="6">
    <source>
        <dbReference type="Proteomes" id="UP000238730"/>
    </source>
</evidence>
<dbReference type="InterPro" id="IPR009061">
    <property type="entry name" value="DNA-bd_dom_put_sf"/>
</dbReference>
<dbReference type="InterPro" id="IPR047057">
    <property type="entry name" value="MerR_fam"/>
</dbReference>
<proteinExistence type="predicted"/>
<dbReference type="PANTHER" id="PTHR30204">
    <property type="entry name" value="REDOX-CYCLING DRUG-SENSING TRANSCRIPTIONAL ACTIVATOR SOXR"/>
    <property type="match status" value="1"/>
</dbReference>
<keyword evidence="3" id="KW-0804">Transcription</keyword>
<reference evidence="5 6" key="1">
    <citation type="submission" date="2016-12" db="EMBL/GenBank/DDBJ databases">
        <title>Diversity of luminous bacteria.</title>
        <authorList>
            <person name="Yoshizawa S."/>
            <person name="Kogure K."/>
        </authorList>
    </citation>
    <scope>NUCLEOTIDE SEQUENCE [LARGE SCALE GENOMIC DNA]</scope>
    <source>
        <strain evidence="5 6">LC1-200</strain>
    </source>
</reference>